<protein>
    <submittedName>
        <fullName evidence="1">Uncharacterized protein</fullName>
    </submittedName>
</protein>
<reference evidence="1" key="1">
    <citation type="submission" date="2020-01" db="EMBL/GenBank/DDBJ databases">
        <authorList>
            <person name="Richard D."/>
        </authorList>
    </citation>
    <scope>NUCLEOTIDE SEQUENCE</scope>
    <source>
        <strain evidence="1">JP541</strain>
    </source>
</reference>
<dbReference type="AlphaFoldDB" id="A0A8I0L3C3"/>
<proteinExistence type="predicted"/>
<comment type="caution">
    <text evidence="1">The sequence shown here is derived from an EMBL/GenBank/DDBJ whole genome shotgun (WGS) entry which is preliminary data.</text>
</comment>
<sequence>KDIEDTVLDYAEVKALAVGNPLVKERVKTANELSRYLTLQRKLVDSRIRMEKELLEMPGKISNQENNIAQCEADIAFYNGW</sequence>
<name>A0A8I0L3C3_XANCI</name>
<organism evidence="1 2">
    <name type="scientific">Xanthomonas citri pv. citri</name>
    <dbReference type="NCBI Taxonomy" id="611301"/>
    <lineage>
        <taxon>Bacteria</taxon>
        <taxon>Pseudomonadati</taxon>
        <taxon>Pseudomonadota</taxon>
        <taxon>Gammaproteobacteria</taxon>
        <taxon>Lysobacterales</taxon>
        <taxon>Lysobacteraceae</taxon>
        <taxon>Xanthomonas</taxon>
    </lineage>
</organism>
<feature type="non-terminal residue" evidence="1">
    <location>
        <position position="81"/>
    </location>
</feature>
<accession>A0A8I0L3C3</accession>
<evidence type="ECO:0000313" key="2">
    <source>
        <dbReference type="Proteomes" id="UP000653002"/>
    </source>
</evidence>
<dbReference type="EMBL" id="JAABFR010001347">
    <property type="protein sequence ID" value="MBD4337810.1"/>
    <property type="molecule type" value="Genomic_DNA"/>
</dbReference>
<evidence type="ECO:0000313" key="1">
    <source>
        <dbReference type="EMBL" id="MBD4337810.1"/>
    </source>
</evidence>
<feature type="non-terminal residue" evidence="1">
    <location>
        <position position="1"/>
    </location>
</feature>
<gene>
    <name evidence="1" type="ORF">GUH15_17470</name>
</gene>
<dbReference type="Proteomes" id="UP000653002">
    <property type="component" value="Unassembled WGS sequence"/>
</dbReference>